<evidence type="ECO:0000313" key="1">
    <source>
        <dbReference type="EMBL" id="KAK5577135.1"/>
    </source>
</evidence>
<sequence length="31" mass="3463">MIKNICFVHTCNTLTSQDLTTSGRFESSNLT</sequence>
<keyword evidence="2" id="KW-1185">Reference proteome</keyword>
<organism evidence="1 2">
    <name type="scientific">Dictyostelium firmibasis</name>
    <dbReference type="NCBI Taxonomy" id="79012"/>
    <lineage>
        <taxon>Eukaryota</taxon>
        <taxon>Amoebozoa</taxon>
        <taxon>Evosea</taxon>
        <taxon>Eumycetozoa</taxon>
        <taxon>Dictyostelia</taxon>
        <taxon>Dictyosteliales</taxon>
        <taxon>Dictyosteliaceae</taxon>
        <taxon>Dictyostelium</taxon>
    </lineage>
</organism>
<gene>
    <name evidence="1" type="ORF">RB653_002073</name>
</gene>
<dbReference type="EMBL" id="JAVFKY010000004">
    <property type="protein sequence ID" value="KAK5577135.1"/>
    <property type="molecule type" value="Genomic_DNA"/>
</dbReference>
<comment type="caution">
    <text evidence="1">The sequence shown here is derived from an EMBL/GenBank/DDBJ whole genome shotgun (WGS) entry which is preliminary data.</text>
</comment>
<proteinExistence type="predicted"/>
<accession>A0AAN7TXW7</accession>
<dbReference type="AlphaFoldDB" id="A0AAN7TXW7"/>
<reference evidence="1 2" key="1">
    <citation type="submission" date="2023-11" db="EMBL/GenBank/DDBJ databases">
        <title>Dfirmibasis_genome.</title>
        <authorList>
            <person name="Edelbroek B."/>
            <person name="Kjellin J."/>
            <person name="Jerlstrom-Hultqvist J."/>
            <person name="Soderbom F."/>
        </authorList>
    </citation>
    <scope>NUCLEOTIDE SEQUENCE [LARGE SCALE GENOMIC DNA]</scope>
    <source>
        <strain evidence="1 2">TNS-C-14</strain>
    </source>
</reference>
<dbReference type="Proteomes" id="UP001344447">
    <property type="component" value="Unassembled WGS sequence"/>
</dbReference>
<evidence type="ECO:0000313" key="2">
    <source>
        <dbReference type="Proteomes" id="UP001344447"/>
    </source>
</evidence>
<name>A0AAN7TXW7_9MYCE</name>
<protein>
    <submittedName>
        <fullName evidence="1">Uncharacterized protein</fullName>
    </submittedName>
</protein>